<organism evidence="2 3">
    <name type="scientific">Oryctes borbonicus</name>
    <dbReference type="NCBI Taxonomy" id="1629725"/>
    <lineage>
        <taxon>Eukaryota</taxon>
        <taxon>Metazoa</taxon>
        <taxon>Ecdysozoa</taxon>
        <taxon>Arthropoda</taxon>
        <taxon>Hexapoda</taxon>
        <taxon>Insecta</taxon>
        <taxon>Pterygota</taxon>
        <taxon>Neoptera</taxon>
        <taxon>Endopterygota</taxon>
        <taxon>Coleoptera</taxon>
        <taxon>Polyphaga</taxon>
        <taxon>Scarabaeiformia</taxon>
        <taxon>Scarabaeidae</taxon>
        <taxon>Dynastinae</taxon>
        <taxon>Oryctes</taxon>
    </lineage>
</organism>
<accession>A0A0T6BDX5</accession>
<evidence type="ECO:0000313" key="3">
    <source>
        <dbReference type="Proteomes" id="UP000051574"/>
    </source>
</evidence>
<proteinExistence type="predicted"/>
<feature type="domain" description="Tudor" evidence="1">
    <location>
        <begin position="153"/>
        <end position="211"/>
    </location>
</feature>
<evidence type="ECO:0000259" key="1">
    <source>
        <dbReference type="PROSITE" id="PS50304"/>
    </source>
</evidence>
<protein>
    <recommendedName>
        <fullName evidence="1">Tudor domain-containing protein</fullName>
    </recommendedName>
</protein>
<evidence type="ECO:0000313" key="2">
    <source>
        <dbReference type="EMBL" id="KRT85492.1"/>
    </source>
</evidence>
<dbReference type="Gene3D" id="2.30.30.140">
    <property type="match status" value="1"/>
</dbReference>
<dbReference type="EMBL" id="LJIG01001448">
    <property type="protein sequence ID" value="KRT85492.1"/>
    <property type="molecule type" value="Genomic_DNA"/>
</dbReference>
<sequence length="240" mass="27183">MAPISELKNISESLAEYCATLTPITLKGFEKGRFSDEEIEFLEGYCKREEKLLTKKCGNNVFELFSLNGNDRLSLSEKMKDLSAAPPPNEESRVMSKDVASWKMKPGQTENVICVGIQDEDQIIFIPHTGMDQFVALNEKIVEYITTNSEPYSPIADELCLANYEGEWYRARAEKANKALEEYQVYYIDYGNSVTIPSSDIRKMPKDFCEIPALAVVGHIKDINNSNSKNDIIDIIKEEI</sequence>
<dbReference type="InterPro" id="IPR050621">
    <property type="entry name" value="Tudor_domain_containing"/>
</dbReference>
<dbReference type="AlphaFoldDB" id="A0A0T6BDX5"/>
<keyword evidence="3" id="KW-1185">Reference proteome</keyword>
<dbReference type="InterPro" id="IPR002999">
    <property type="entry name" value="Tudor"/>
</dbReference>
<dbReference type="Pfam" id="PF00567">
    <property type="entry name" value="TUDOR"/>
    <property type="match status" value="1"/>
</dbReference>
<dbReference type="PANTHER" id="PTHR22948:SF76">
    <property type="entry name" value="FI20010P1-RELATED"/>
    <property type="match status" value="1"/>
</dbReference>
<dbReference type="PANTHER" id="PTHR22948">
    <property type="entry name" value="TUDOR DOMAIN CONTAINING PROTEIN"/>
    <property type="match status" value="1"/>
</dbReference>
<reference evidence="2 3" key="1">
    <citation type="submission" date="2015-09" db="EMBL/GenBank/DDBJ databases">
        <title>Draft genome of the scarab beetle Oryctes borbonicus.</title>
        <authorList>
            <person name="Meyer J.M."/>
            <person name="Markov G.V."/>
            <person name="Baskaran P."/>
            <person name="Herrmann M."/>
            <person name="Sommer R.J."/>
            <person name="Roedelsperger C."/>
        </authorList>
    </citation>
    <scope>NUCLEOTIDE SEQUENCE [LARGE SCALE GENOMIC DNA]</scope>
    <source>
        <strain evidence="2">OB123</strain>
        <tissue evidence="2">Whole animal</tissue>
    </source>
</reference>
<dbReference type="Proteomes" id="UP000051574">
    <property type="component" value="Unassembled WGS sequence"/>
</dbReference>
<dbReference type="FunFam" id="2.30.30.140:FF:000018">
    <property type="entry name" value="Serine/threonine-protein kinase 31"/>
    <property type="match status" value="1"/>
</dbReference>
<dbReference type="SUPFAM" id="SSF63748">
    <property type="entry name" value="Tudor/PWWP/MBT"/>
    <property type="match status" value="1"/>
</dbReference>
<comment type="caution">
    <text evidence="2">The sequence shown here is derived from an EMBL/GenBank/DDBJ whole genome shotgun (WGS) entry which is preliminary data.</text>
</comment>
<name>A0A0T6BDX5_9SCAR</name>
<gene>
    <name evidence="2" type="ORF">AMK59_1218</name>
</gene>
<dbReference type="OrthoDB" id="10023235at2759"/>
<dbReference type="PROSITE" id="PS50304">
    <property type="entry name" value="TUDOR"/>
    <property type="match status" value="1"/>
</dbReference>
<dbReference type="SMART" id="SM00333">
    <property type="entry name" value="TUDOR"/>
    <property type="match status" value="1"/>
</dbReference>
<feature type="non-terminal residue" evidence="2">
    <location>
        <position position="240"/>
    </location>
</feature>